<keyword evidence="2" id="KW-0732">Signal</keyword>
<organism evidence="3 4">
    <name type="scientific">Cylindrotheca closterium</name>
    <dbReference type="NCBI Taxonomy" id="2856"/>
    <lineage>
        <taxon>Eukaryota</taxon>
        <taxon>Sar</taxon>
        <taxon>Stramenopiles</taxon>
        <taxon>Ochrophyta</taxon>
        <taxon>Bacillariophyta</taxon>
        <taxon>Bacillariophyceae</taxon>
        <taxon>Bacillariophycidae</taxon>
        <taxon>Bacillariales</taxon>
        <taxon>Bacillariaceae</taxon>
        <taxon>Cylindrotheca</taxon>
    </lineage>
</organism>
<proteinExistence type="predicted"/>
<evidence type="ECO:0000256" key="1">
    <source>
        <dbReference type="SAM" id="Phobius"/>
    </source>
</evidence>
<gene>
    <name evidence="3" type="ORF">CYCCA115_LOCUS1011</name>
</gene>
<dbReference type="EMBL" id="CAKOGP040000002">
    <property type="protein sequence ID" value="CAJ1923106.1"/>
    <property type="molecule type" value="Genomic_DNA"/>
</dbReference>
<keyword evidence="4" id="KW-1185">Reference proteome</keyword>
<keyword evidence="1" id="KW-0812">Transmembrane</keyword>
<protein>
    <submittedName>
        <fullName evidence="3">Uncharacterized protein</fullName>
    </submittedName>
</protein>
<comment type="caution">
    <text evidence="3">The sequence shown here is derived from an EMBL/GenBank/DDBJ whole genome shotgun (WGS) entry which is preliminary data.</text>
</comment>
<keyword evidence="1" id="KW-1133">Transmembrane helix</keyword>
<keyword evidence="1" id="KW-0472">Membrane</keyword>
<dbReference type="AlphaFoldDB" id="A0AAD2FBG5"/>
<feature type="chain" id="PRO_5041990287" evidence="2">
    <location>
        <begin position="27"/>
        <end position="215"/>
    </location>
</feature>
<sequence>MMVKKRHGFFGLLFLFCSYATIPCRAYQPSSRKSWPSSVSVADTKKSFLDIRIKTSSSRCASVLQQRQSSLSFSPFARSLSNDDDFEISDGNKISPLGVVGIASQPIVWVSLGFVATTGAGLPAGPFGLLGAVEGLSYLIVVGLVASNVIFQERTSDSSLETAQKLSSFTLLAALLTLLSLVKDQGCIPNAKPILDYSNYLPVCSPEDTPGIFGA</sequence>
<feature type="signal peptide" evidence="2">
    <location>
        <begin position="1"/>
        <end position="26"/>
    </location>
</feature>
<evidence type="ECO:0000313" key="3">
    <source>
        <dbReference type="EMBL" id="CAJ1923106.1"/>
    </source>
</evidence>
<evidence type="ECO:0000256" key="2">
    <source>
        <dbReference type="SAM" id="SignalP"/>
    </source>
</evidence>
<dbReference type="PANTHER" id="PTHR37231">
    <property type="entry name" value="EXPRESSED PROTEIN"/>
    <property type="match status" value="1"/>
</dbReference>
<accession>A0AAD2FBG5</accession>
<name>A0AAD2FBG5_9STRA</name>
<dbReference type="Proteomes" id="UP001295423">
    <property type="component" value="Unassembled WGS sequence"/>
</dbReference>
<feature type="transmembrane region" description="Helical" evidence="1">
    <location>
        <begin position="163"/>
        <end position="182"/>
    </location>
</feature>
<feature type="transmembrane region" description="Helical" evidence="1">
    <location>
        <begin position="94"/>
        <end position="115"/>
    </location>
</feature>
<reference evidence="3" key="1">
    <citation type="submission" date="2023-08" db="EMBL/GenBank/DDBJ databases">
        <authorList>
            <person name="Audoor S."/>
            <person name="Bilcke G."/>
        </authorList>
    </citation>
    <scope>NUCLEOTIDE SEQUENCE</scope>
</reference>
<evidence type="ECO:0000313" key="4">
    <source>
        <dbReference type="Proteomes" id="UP001295423"/>
    </source>
</evidence>
<feature type="transmembrane region" description="Helical" evidence="1">
    <location>
        <begin position="127"/>
        <end position="151"/>
    </location>
</feature>
<dbReference type="PANTHER" id="PTHR37231:SF2">
    <property type="entry name" value="EXPRESSED PROTEIN"/>
    <property type="match status" value="1"/>
</dbReference>